<dbReference type="PANTHER" id="PTHR23513:SF11">
    <property type="entry name" value="STAPHYLOFERRIN A TRANSPORTER"/>
    <property type="match status" value="1"/>
</dbReference>
<evidence type="ECO:0000256" key="1">
    <source>
        <dbReference type="ARBA" id="ARBA00004651"/>
    </source>
</evidence>
<accession>A0ABT9NPP2</accession>
<dbReference type="Proteomes" id="UP001240447">
    <property type="component" value="Unassembled WGS sequence"/>
</dbReference>
<evidence type="ECO:0000256" key="5">
    <source>
        <dbReference type="ARBA" id="ARBA00022989"/>
    </source>
</evidence>
<protein>
    <submittedName>
        <fullName evidence="9">MFS family permease</fullName>
    </submittedName>
</protein>
<feature type="transmembrane region" description="Helical" evidence="7">
    <location>
        <begin position="36"/>
        <end position="64"/>
    </location>
</feature>
<proteinExistence type="predicted"/>
<dbReference type="CDD" id="cd06173">
    <property type="entry name" value="MFS_MefA_like"/>
    <property type="match status" value="1"/>
</dbReference>
<feature type="transmembrane region" description="Helical" evidence="7">
    <location>
        <begin position="85"/>
        <end position="109"/>
    </location>
</feature>
<dbReference type="EMBL" id="JAUSQM010000001">
    <property type="protein sequence ID" value="MDP9822149.1"/>
    <property type="molecule type" value="Genomic_DNA"/>
</dbReference>
<gene>
    <name evidence="9" type="ORF">J2S59_001958</name>
</gene>
<feature type="transmembrane region" description="Helical" evidence="7">
    <location>
        <begin position="349"/>
        <end position="371"/>
    </location>
</feature>
<feature type="transmembrane region" description="Helical" evidence="7">
    <location>
        <begin position="289"/>
        <end position="309"/>
    </location>
</feature>
<keyword evidence="10" id="KW-1185">Reference proteome</keyword>
<keyword evidence="2" id="KW-0813">Transport</keyword>
<feature type="domain" description="Major facilitator superfamily (MFS) profile" evidence="8">
    <location>
        <begin position="1"/>
        <end position="403"/>
    </location>
</feature>
<feature type="transmembrane region" description="Helical" evidence="7">
    <location>
        <begin position="377"/>
        <end position="399"/>
    </location>
</feature>
<keyword evidence="3" id="KW-1003">Cell membrane</keyword>
<evidence type="ECO:0000256" key="4">
    <source>
        <dbReference type="ARBA" id="ARBA00022692"/>
    </source>
</evidence>
<dbReference type="PANTHER" id="PTHR23513">
    <property type="entry name" value="INTEGRAL MEMBRANE EFFLUX PROTEIN-RELATED"/>
    <property type="match status" value="1"/>
</dbReference>
<reference evidence="9 10" key="1">
    <citation type="submission" date="2023-07" db="EMBL/GenBank/DDBJ databases">
        <title>Sequencing the genomes of 1000 actinobacteria strains.</title>
        <authorList>
            <person name="Klenk H.-P."/>
        </authorList>
    </citation>
    <scope>NUCLEOTIDE SEQUENCE [LARGE SCALE GENOMIC DNA]</scope>
    <source>
        <strain evidence="9 10">GD13</strain>
    </source>
</reference>
<dbReference type="Pfam" id="PF05977">
    <property type="entry name" value="MFS_3"/>
    <property type="match status" value="1"/>
</dbReference>
<feature type="transmembrane region" description="Helical" evidence="7">
    <location>
        <begin position="229"/>
        <end position="251"/>
    </location>
</feature>
<keyword evidence="4 7" id="KW-0812">Transmembrane</keyword>
<dbReference type="RefSeq" id="WP_306825055.1">
    <property type="nucleotide sequence ID" value="NZ_JAUSQM010000001.1"/>
</dbReference>
<evidence type="ECO:0000256" key="3">
    <source>
        <dbReference type="ARBA" id="ARBA00022475"/>
    </source>
</evidence>
<feature type="transmembrane region" description="Helical" evidence="7">
    <location>
        <begin position="315"/>
        <end position="337"/>
    </location>
</feature>
<dbReference type="Gene3D" id="1.20.1250.20">
    <property type="entry name" value="MFS general substrate transporter like domains"/>
    <property type="match status" value="1"/>
</dbReference>
<evidence type="ECO:0000256" key="7">
    <source>
        <dbReference type="SAM" id="Phobius"/>
    </source>
</evidence>
<sequence length="425" mass="44844">MSPTFRALANRNYRLYAAGGVVSNTGTWMQRVAQDWLVLVLTAGSGTALGITTGLQFLPILLLSPYAGLLADRFPKRRMLQLTQLMMAVPAGLLGVLAITGVAEVWHVYAIALVFGIGTAFDGPARQSFVSEMVGPEDLPNAVGLNSASFNAARMLGPALAGVLIGALGGGAAATGWVILLNAISYGAVVVALERMDPRLLDTPTPQPRTKGMIRDGIRYVRSRPDLKLILMIVFFAGTFGLNFQMTSALMATEVFDQKAEGYGIIGSVLAIGSLTGALLAARRTRIRYRLVVLAALAFGIAEVIAGLAPTYWSFLVWAPVLGLAALTMITAANTVMQTTTVAHMRGRVMALYMMIFMGGTPLGAPIVGWIGETFGARWTLIGGGLATIFGVLLAVVLFRRSERAAAVAEATIAVTEPKPSQSAA</sequence>
<evidence type="ECO:0000313" key="9">
    <source>
        <dbReference type="EMBL" id="MDP9822149.1"/>
    </source>
</evidence>
<evidence type="ECO:0000256" key="6">
    <source>
        <dbReference type="ARBA" id="ARBA00023136"/>
    </source>
</evidence>
<keyword evidence="5 7" id="KW-1133">Transmembrane helix</keyword>
<organism evidence="9 10">
    <name type="scientific">Nocardioides massiliensis</name>
    <dbReference type="NCBI Taxonomy" id="1325935"/>
    <lineage>
        <taxon>Bacteria</taxon>
        <taxon>Bacillati</taxon>
        <taxon>Actinomycetota</taxon>
        <taxon>Actinomycetes</taxon>
        <taxon>Propionibacteriales</taxon>
        <taxon>Nocardioidaceae</taxon>
        <taxon>Nocardioides</taxon>
    </lineage>
</organism>
<evidence type="ECO:0000259" key="8">
    <source>
        <dbReference type="PROSITE" id="PS50850"/>
    </source>
</evidence>
<feature type="transmembrane region" description="Helical" evidence="7">
    <location>
        <begin position="263"/>
        <end position="282"/>
    </location>
</feature>
<dbReference type="InterPro" id="IPR010290">
    <property type="entry name" value="TM_effector"/>
</dbReference>
<dbReference type="InterPro" id="IPR036259">
    <property type="entry name" value="MFS_trans_sf"/>
</dbReference>
<dbReference type="InterPro" id="IPR020846">
    <property type="entry name" value="MFS_dom"/>
</dbReference>
<comment type="subcellular location">
    <subcellularLocation>
        <location evidence="1">Cell membrane</location>
        <topology evidence="1">Multi-pass membrane protein</topology>
    </subcellularLocation>
</comment>
<name>A0ABT9NPP2_9ACTN</name>
<comment type="caution">
    <text evidence="9">The sequence shown here is derived from an EMBL/GenBank/DDBJ whole genome shotgun (WGS) entry which is preliminary data.</text>
</comment>
<dbReference type="PROSITE" id="PS50850">
    <property type="entry name" value="MFS"/>
    <property type="match status" value="1"/>
</dbReference>
<feature type="transmembrane region" description="Helical" evidence="7">
    <location>
        <begin position="160"/>
        <end position="193"/>
    </location>
</feature>
<keyword evidence="6 7" id="KW-0472">Membrane</keyword>
<evidence type="ECO:0000313" key="10">
    <source>
        <dbReference type="Proteomes" id="UP001240447"/>
    </source>
</evidence>
<dbReference type="SUPFAM" id="SSF103473">
    <property type="entry name" value="MFS general substrate transporter"/>
    <property type="match status" value="1"/>
</dbReference>
<evidence type="ECO:0000256" key="2">
    <source>
        <dbReference type="ARBA" id="ARBA00022448"/>
    </source>
</evidence>